<evidence type="ECO:0000256" key="3">
    <source>
        <dbReference type="ARBA" id="ARBA00012182"/>
    </source>
</evidence>
<comment type="subcellular location">
    <subcellularLocation>
        <location evidence="2">Chromosome</location>
    </subcellularLocation>
    <subcellularLocation>
        <location evidence="1">Nucleus</location>
    </subcellularLocation>
</comment>
<organism evidence="20 21">
    <name type="scientific">Brettanomyces naardenensis</name>
    <name type="common">Yeast</name>
    <dbReference type="NCBI Taxonomy" id="13370"/>
    <lineage>
        <taxon>Eukaryota</taxon>
        <taxon>Fungi</taxon>
        <taxon>Dikarya</taxon>
        <taxon>Ascomycota</taxon>
        <taxon>Saccharomycotina</taxon>
        <taxon>Pichiomycetes</taxon>
        <taxon>Pichiales</taxon>
        <taxon>Pichiaceae</taxon>
        <taxon>Brettanomyces</taxon>
    </lineage>
</organism>
<dbReference type="InParanoid" id="A0A448YR61"/>
<dbReference type="OrthoDB" id="308383at2759"/>
<dbReference type="SUPFAM" id="SSF54928">
    <property type="entry name" value="RNA-binding domain, RBD"/>
    <property type="match status" value="1"/>
</dbReference>
<dbReference type="InterPro" id="IPR024657">
    <property type="entry name" value="COMPASS_Set1_N-SET"/>
</dbReference>
<evidence type="ECO:0000259" key="18">
    <source>
        <dbReference type="PROSITE" id="PS50280"/>
    </source>
</evidence>
<dbReference type="GO" id="GO:0003676">
    <property type="term" value="F:nucleic acid binding"/>
    <property type="evidence" value="ECO:0007669"/>
    <property type="project" value="InterPro"/>
</dbReference>
<dbReference type="GO" id="GO:0005694">
    <property type="term" value="C:chromosome"/>
    <property type="evidence" value="ECO:0007669"/>
    <property type="project" value="UniProtKB-SubCell"/>
</dbReference>
<evidence type="ECO:0000256" key="8">
    <source>
        <dbReference type="ARBA" id="ARBA00022691"/>
    </source>
</evidence>
<evidence type="ECO:0000256" key="5">
    <source>
        <dbReference type="ARBA" id="ARBA00022454"/>
    </source>
</evidence>
<evidence type="ECO:0000259" key="19">
    <source>
        <dbReference type="PROSITE" id="PS50868"/>
    </source>
</evidence>
<evidence type="ECO:0000256" key="13">
    <source>
        <dbReference type="ARBA" id="ARBA00047571"/>
    </source>
</evidence>
<evidence type="ECO:0000256" key="2">
    <source>
        <dbReference type="ARBA" id="ARBA00004286"/>
    </source>
</evidence>
<feature type="compositionally biased region" description="Basic and acidic residues" evidence="17">
    <location>
        <begin position="178"/>
        <end position="201"/>
    </location>
</feature>
<evidence type="ECO:0000256" key="16">
    <source>
        <dbReference type="SAM" id="Coils"/>
    </source>
</evidence>
<dbReference type="Proteomes" id="UP000290900">
    <property type="component" value="Unassembled WGS sequence"/>
</dbReference>
<dbReference type="Gene3D" id="3.30.70.330">
    <property type="match status" value="1"/>
</dbReference>
<evidence type="ECO:0000256" key="10">
    <source>
        <dbReference type="ARBA" id="ARBA00023242"/>
    </source>
</evidence>
<dbReference type="PIRSF" id="PIRSF037104">
    <property type="entry name" value="Histone_H3-K4_mtfrase_Set1_fun"/>
    <property type="match status" value="1"/>
</dbReference>
<keyword evidence="16" id="KW-0175">Coiled coil</keyword>
<dbReference type="PANTHER" id="PTHR45814">
    <property type="entry name" value="HISTONE-LYSINE N-METHYLTRANSFERASE SETD1"/>
    <property type="match status" value="1"/>
</dbReference>
<keyword evidence="9" id="KW-0156">Chromatin regulator</keyword>
<reference evidence="20 21" key="1">
    <citation type="submission" date="2018-12" db="EMBL/GenBank/DDBJ databases">
        <authorList>
            <person name="Tiukova I."/>
            <person name="Dainat J."/>
        </authorList>
    </citation>
    <scope>NUCLEOTIDE SEQUENCE [LARGE SCALE GENOMIC DNA]</scope>
</reference>
<dbReference type="Pfam" id="PF11764">
    <property type="entry name" value="N-SET"/>
    <property type="match status" value="1"/>
</dbReference>
<feature type="domain" description="SET" evidence="18">
    <location>
        <begin position="773"/>
        <end position="890"/>
    </location>
</feature>
<evidence type="ECO:0000256" key="1">
    <source>
        <dbReference type="ARBA" id="ARBA00004123"/>
    </source>
</evidence>
<dbReference type="EC" id="2.1.1.354" evidence="3"/>
<feature type="compositionally biased region" description="Polar residues" evidence="17">
    <location>
        <begin position="725"/>
        <end position="735"/>
    </location>
</feature>
<evidence type="ECO:0000256" key="17">
    <source>
        <dbReference type="SAM" id="MobiDB-lite"/>
    </source>
</evidence>
<dbReference type="GO" id="GO:0140999">
    <property type="term" value="F:histone H3K4 trimethyltransferase activity"/>
    <property type="evidence" value="ECO:0007669"/>
    <property type="project" value="UniProtKB-EC"/>
</dbReference>
<dbReference type="InterPro" id="IPR044570">
    <property type="entry name" value="Set1-like"/>
</dbReference>
<evidence type="ECO:0000256" key="6">
    <source>
        <dbReference type="ARBA" id="ARBA00022603"/>
    </source>
</evidence>
<comment type="catalytic activity">
    <reaction evidence="14">
        <text>N(6)-methyl-L-lysyl(4)-[histone H3] + S-adenosyl-L-methionine = N(6),N(6)-dimethyl-L-lysyl(4)-[histone H3] + S-adenosyl-L-homocysteine + H(+)</text>
        <dbReference type="Rhea" id="RHEA:60268"/>
        <dbReference type="Rhea" id="RHEA-COMP:15540"/>
        <dbReference type="Rhea" id="RHEA-COMP:15543"/>
        <dbReference type="ChEBI" id="CHEBI:15378"/>
        <dbReference type="ChEBI" id="CHEBI:57856"/>
        <dbReference type="ChEBI" id="CHEBI:59789"/>
        <dbReference type="ChEBI" id="CHEBI:61929"/>
        <dbReference type="ChEBI" id="CHEBI:61976"/>
    </reaction>
</comment>
<keyword evidence="8" id="KW-0949">S-adenosyl-L-methionine</keyword>
<feature type="region of interest" description="Disordered" evidence="17">
    <location>
        <begin position="457"/>
        <end position="568"/>
    </location>
</feature>
<feature type="coiled-coil region" evidence="16">
    <location>
        <begin position="390"/>
        <end position="422"/>
    </location>
</feature>
<protein>
    <recommendedName>
        <fullName evidence="4">Histone-lysine N-methyltransferase, H3 lysine-4 specific</fullName>
        <ecNumber evidence="3">2.1.1.354</ecNumber>
    </recommendedName>
    <alternativeName>
        <fullName evidence="12">COMPASS component SET1</fullName>
    </alternativeName>
    <alternativeName>
        <fullName evidence="11">SET domain-containing protein 1</fullName>
    </alternativeName>
</protein>
<dbReference type="PROSITE" id="PS50868">
    <property type="entry name" value="POST_SET"/>
    <property type="match status" value="1"/>
</dbReference>
<keyword evidence="10" id="KW-0539">Nucleus</keyword>
<sequence>MPQKGVSVAAGKLAPSALEPIKALSRKVKDPRVPGNIGYEKGCAKTNHKKLSALLPVHYKYDTKHSVGPRPSGELIIWNFPPTTSMVIIKNNFAPFGDIKEVRGIDDPRTAVPLGMCTLSFDGDAGLAHESALKAISGTNGTLSIAGTVIKCGLNVDHKLYNEVHIRIVEEKKKKELLEQRESERRHALELRKEKEKRIAEARAQSMSRRKSERSQDNLAVQKTPNDGYSDDASLLHLSVHDRHILLYSSAELPPGYSKHIGNRPFIWIPDRYVSTRSVGSANIRRVVSRYNCDRILTHRNGFYIVFDKLDDAQTCFDNEDGRNIFEYKMYMTFYVPDDQLSKTRIGDKISPVGLSKTYLLNELKEYLLKDLREKVIGPKMLEIMDSEHYAEKMDAYKRLQEEHKEKEIKEQQAKLKEHEKIEIDEVNKLPIGLAPLSVRHQSADIASLASFRRRRDSNGKLHLGTKRPGKKNVLPMSHVLNDSEEEHDGDEDDEDDDDEDEPSEGMSSATSAEEDKKRKLFAQEDEGSLKKRKLKEDVVGLSTSSSDEEAKTVVSSQPTSPEEDEKMALEKAKSAYASVAERYRPTTERPNPVYEDNLEAKSYDLDWLQDVIKDDEDFQLAQEVSKHTLASPTIKDVRFWTWKLRNDQETEKRLQEESDKRQTEGLSDFLEEVSNNKELRNSTGCFRTSGCRKIPDKLKVDYLPYRRRITKPLTTIQDEDDNESATQSSGVHSSRVNRAISRRFAADISAQKQMLGSESDLLELNQLLKRQKPVQFARSAIHNWGLYALEPIAAKEMIIEYVGERIRQKVAEVREKRYLKSGIGSSYLFRVDENTVIDASKKGGIARFINHCCDPSCTAKIIKVDGKKRIVIYALRDVAANEELTYDYKFEREDNPEERIPCLCGAPNCKGYLN</sequence>
<dbReference type="EMBL" id="CAACVR010000045">
    <property type="protein sequence ID" value="VEU23402.1"/>
    <property type="molecule type" value="Genomic_DNA"/>
</dbReference>
<dbReference type="SUPFAM" id="SSF82199">
    <property type="entry name" value="SET domain"/>
    <property type="match status" value="1"/>
</dbReference>
<dbReference type="InterPro" id="IPR046341">
    <property type="entry name" value="SET_dom_sf"/>
</dbReference>
<evidence type="ECO:0000313" key="20">
    <source>
        <dbReference type="EMBL" id="VEU23402.1"/>
    </source>
</evidence>
<dbReference type="InterPro" id="IPR024636">
    <property type="entry name" value="SET_assoc"/>
</dbReference>
<keyword evidence="5" id="KW-0158">Chromosome</keyword>
<feature type="compositionally biased region" description="Acidic residues" evidence="17">
    <location>
        <begin position="483"/>
        <end position="504"/>
    </location>
</feature>
<dbReference type="InterPro" id="IPR012677">
    <property type="entry name" value="Nucleotide-bd_a/b_plait_sf"/>
</dbReference>
<evidence type="ECO:0000256" key="7">
    <source>
        <dbReference type="ARBA" id="ARBA00022679"/>
    </source>
</evidence>
<dbReference type="Pfam" id="PF11767">
    <property type="entry name" value="SET_assoc"/>
    <property type="match status" value="1"/>
</dbReference>
<feature type="region of interest" description="Disordered" evidence="17">
    <location>
        <begin position="178"/>
        <end position="228"/>
    </location>
</feature>
<feature type="compositionally biased region" description="Polar residues" evidence="17">
    <location>
        <begin position="217"/>
        <end position="227"/>
    </location>
</feature>
<comment type="catalytic activity">
    <reaction evidence="13">
        <text>L-lysyl(4)-[histone H3] + 3 S-adenosyl-L-methionine = N(6),N(6),N(6)-trimethyl-L-lysyl(4)-[histone H3] + 3 S-adenosyl-L-homocysteine + 3 H(+)</text>
        <dbReference type="Rhea" id="RHEA:60260"/>
        <dbReference type="Rhea" id="RHEA-COMP:15537"/>
        <dbReference type="Rhea" id="RHEA-COMP:15547"/>
        <dbReference type="ChEBI" id="CHEBI:15378"/>
        <dbReference type="ChEBI" id="CHEBI:29969"/>
        <dbReference type="ChEBI" id="CHEBI:57856"/>
        <dbReference type="ChEBI" id="CHEBI:59789"/>
        <dbReference type="ChEBI" id="CHEBI:61961"/>
        <dbReference type="EC" id="2.1.1.354"/>
    </reaction>
</comment>
<evidence type="ECO:0000313" key="21">
    <source>
        <dbReference type="Proteomes" id="UP000290900"/>
    </source>
</evidence>
<dbReference type="SMART" id="SM01291">
    <property type="entry name" value="N-SET"/>
    <property type="match status" value="1"/>
</dbReference>
<dbReference type="PROSITE" id="PS51572">
    <property type="entry name" value="SAM_MT43_1"/>
    <property type="match status" value="1"/>
</dbReference>
<dbReference type="SMART" id="SM00508">
    <property type="entry name" value="PostSET"/>
    <property type="match status" value="1"/>
</dbReference>
<dbReference type="PROSITE" id="PS50280">
    <property type="entry name" value="SET"/>
    <property type="match status" value="1"/>
</dbReference>
<keyword evidence="6" id="KW-0489">Methyltransferase</keyword>
<proteinExistence type="predicted"/>
<dbReference type="SMART" id="SM00317">
    <property type="entry name" value="SET"/>
    <property type="match status" value="1"/>
</dbReference>
<evidence type="ECO:0000256" key="12">
    <source>
        <dbReference type="ARBA" id="ARBA00033180"/>
    </source>
</evidence>
<dbReference type="InterPro" id="IPR035979">
    <property type="entry name" value="RBD_domain_sf"/>
</dbReference>
<dbReference type="GO" id="GO:0032259">
    <property type="term" value="P:methylation"/>
    <property type="evidence" value="ECO:0007669"/>
    <property type="project" value="UniProtKB-KW"/>
</dbReference>
<feature type="region of interest" description="Disordered" evidence="17">
    <location>
        <begin position="714"/>
        <end position="735"/>
    </location>
</feature>
<evidence type="ECO:0000256" key="4">
    <source>
        <dbReference type="ARBA" id="ARBA00015839"/>
    </source>
</evidence>
<dbReference type="FunCoup" id="A0A448YR61">
    <property type="interactions" value="134"/>
</dbReference>
<evidence type="ECO:0000256" key="9">
    <source>
        <dbReference type="ARBA" id="ARBA00022853"/>
    </source>
</evidence>
<dbReference type="AlphaFoldDB" id="A0A448YR61"/>
<comment type="catalytic activity">
    <reaction evidence="15">
        <text>N(6),N(6)-dimethyl-L-lysyl(4)-[histone H3] + S-adenosyl-L-methionine = N(6),N(6),N(6)-trimethyl-L-lysyl(4)-[histone H3] + S-adenosyl-L-homocysteine + H(+)</text>
        <dbReference type="Rhea" id="RHEA:60272"/>
        <dbReference type="Rhea" id="RHEA-COMP:15537"/>
        <dbReference type="Rhea" id="RHEA-COMP:15540"/>
        <dbReference type="ChEBI" id="CHEBI:15378"/>
        <dbReference type="ChEBI" id="CHEBI:57856"/>
        <dbReference type="ChEBI" id="CHEBI:59789"/>
        <dbReference type="ChEBI" id="CHEBI:61961"/>
        <dbReference type="ChEBI" id="CHEBI:61976"/>
    </reaction>
</comment>
<dbReference type="InterPro" id="IPR017111">
    <property type="entry name" value="Set1_fungi"/>
</dbReference>
<dbReference type="STRING" id="13370.A0A448YR61"/>
<gene>
    <name evidence="20" type="ORF">BRENAR_LOCUS4133</name>
</gene>
<evidence type="ECO:0000256" key="15">
    <source>
        <dbReference type="ARBA" id="ARBA00049129"/>
    </source>
</evidence>
<dbReference type="InterPro" id="IPR001214">
    <property type="entry name" value="SET_dom"/>
</dbReference>
<dbReference type="PANTHER" id="PTHR45814:SF2">
    <property type="entry name" value="HISTONE-LYSINE N-METHYLTRANSFERASE SETD1"/>
    <property type="match status" value="1"/>
</dbReference>
<accession>A0A448YR61</accession>
<dbReference type="GO" id="GO:0048188">
    <property type="term" value="C:Set1C/COMPASS complex"/>
    <property type="evidence" value="ECO:0007669"/>
    <property type="project" value="InterPro"/>
</dbReference>
<keyword evidence="7" id="KW-0808">Transferase</keyword>
<evidence type="ECO:0000256" key="14">
    <source>
        <dbReference type="ARBA" id="ARBA00047583"/>
    </source>
</evidence>
<name>A0A448YR61_BRENA</name>
<evidence type="ECO:0000256" key="11">
    <source>
        <dbReference type="ARBA" id="ARBA00030093"/>
    </source>
</evidence>
<dbReference type="InterPro" id="IPR003616">
    <property type="entry name" value="Post-SET_dom"/>
</dbReference>
<feature type="domain" description="Post-SET" evidence="19">
    <location>
        <begin position="899"/>
        <end position="915"/>
    </location>
</feature>
<dbReference type="Gene3D" id="2.170.270.10">
    <property type="entry name" value="SET domain"/>
    <property type="match status" value="1"/>
</dbReference>
<keyword evidence="21" id="KW-1185">Reference proteome</keyword>
<dbReference type="Pfam" id="PF00856">
    <property type="entry name" value="SET"/>
    <property type="match status" value="1"/>
</dbReference>